<dbReference type="AlphaFoldDB" id="A0A7H9ELS3"/>
<evidence type="ECO:0000256" key="6">
    <source>
        <dbReference type="SAM" id="MobiDB-lite"/>
    </source>
</evidence>
<evidence type="ECO:0000259" key="8">
    <source>
        <dbReference type="Pfam" id="PF06458"/>
    </source>
</evidence>
<organism evidence="9 10">
    <name type="scientific">Ligilactobacillus saerimneri</name>
    <dbReference type="NCBI Taxonomy" id="228229"/>
    <lineage>
        <taxon>Bacteria</taxon>
        <taxon>Bacillati</taxon>
        <taxon>Bacillota</taxon>
        <taxon>Bacilli</taxon>
        <taxon>Lactobacillales</taxon>
        <taxon>Lactobacillaceae</taxon>
        <taxon>Ligilactobacillus</taxon>
    </lineage>
</organism>
<evidence type="ECO:0000259" key="7">
    <source>
        <dbReference type="Pfam" id="PF00746"/>
    </source>
</evidence>
<keyword evidence="5" id="KW-0572">Peptidoglycan-anchor</keyword>
<feature type="region of interest" description="Disordered" evidence="6">
    <location>
        <begin position="83"/>
        <end position="109"/>
    </location>
</feature>
<name>A0A7H9ELS3_9LACO</name>
<dbReference type="Pfam" id="PF00746">
    <property type="entry name" value="Gram_pos_anchor"/>
    <property type="match status" value="1"/>
</dbReference>
<dbReference type="Pfam" id="PF06458">
    <property type="entry name" value="MucBP"/>
    <property type="match status" value="1"/>
</dbReference>
<keyword evidence="2" id="KW-0964">Secreted</keyword>
<evidence type="ECO:0000256" key="1">
    <source>
        <dbReference type="ARBA" id="ARBA00022512"/>
    </source>
</evidence>
<feature type="domain" description="Gram-positive cocci surface proteins LPxTG" evidence="7">
    <location>
        <begin position="100"/>
        <end position="132"/>
    </location>
</feature>
<evidence type="ECO:0000256" key="4">
    <source>
        <dbReference type="ARBA" id="ARBA00022737"/>
    </source>
</evidence>
<keyword evidence="4" id="KW-0677">Repeat</keyword>
<protein>
    <recommendedName>
        <fullName evidence="11">MucBP domain-containing protein</fullName>
    </recommendedName>
</protein>
<evidence type="ECO:0000256" key="3">
    <source>
        <dbReference type="ARBA" id="ARBA00022729"/>
    </source>
</evidence>
<sequence length="167" mass="18145">MTIKYIDEEGTELVPSETIVGKVGDDYTTSSKVIDSYTIVKSPDNAVGKIAKESTLVVYISRQIINVVPKDYPTYDLPKDMTTDGTTLVPETTPTSYSSVQKEKTLPETGDASNGLKAVGITTLLAMLVLLQLGKALIGKTIEIRNNQSLTSLLIDKSTKKHGIYVF</sequence>
<dbReference type="InterPro" id="IPR009459">
    <property type="entry name" value="MucBP_dom"/>
</dbReference>
<proteinExistence type="predicted"/>
<dbReference type="InterPro" id="IPR019931">
    <property type="entry name" value="LPXTG_anchor"/>
</dbReference>
<keyword evidence="1" id="KW-0134">Cell wall</keyword>
<dbReference type="Proteomes" id="UP000510886">
    <property type="component" value="Chromosome"/>
</dbReference>
<feature type="domain" description="MucBP" evidence="8">
    <location>
        <begin position="2"/>
        <end position="60"/>
    </location>
</feature>
<reference evidence="9 10" key="1">
    <citation type="submission" date="2020-01" db="EMBL/GenBank/DDBJ databases">
        <title>Complete and circular genome sequences of six lactobacillus isolates from horses.</title>
        <authorList>
            <person name="Hassan H.M."/>
        </authorList>
    </citation>
    <scope>NUCLEOTIDE SEQUENCE [LARGE SCALE GENOMIC DNA]</scope>
    <source>
        <strain evidence="9 10">1A</strain>
    </source>
</reference>
<evidence type="ECO:0000256" key="5">
    <source>
        <dbReference type="ARBA" id="ARBA00023088"/>
    </source>
</evidence>
<evidence type="ECO:0000256" key="2">
    <source>
        <dbReference type="ARBA" id="ARBA00022525"/>
    </source>
</evidence>
<dbReference type="EMBL" id="CP047418">
    <property type="protein sequence ID" value="QLL78339.1"/>
    <property type="molecule type" value="Genomic_DNA"/>
</dbReference>
<dbReference type="Gene3D" id="3.10.20.320">
    <property type="entry name" value="Putative peptidoglycan bound protein (lpxtg motif)"/>
    <property type="match status" value="1"/>
</dbReference>
<dbReference type="KEGG" id="lsw:GTO87_06900"/>
<dbReference type="RefSeq" id="WP_180848582.1">
    <property type="nucleotide sequence ID" value="NZ_CP047418.1"/>
</dbReference>
<accession>A0A7H9ELS3</accession>
<keyword evidence="3" id="KW-0732">Signal</keyword>
<evidence type="ECO:0000313" key="10">
    <source>
        <dbReference type="Proteomes" id="UP000510886"/>
    </source>
</evidence>
<gene>
    <name evidence="9" type="ORF">GTO87_06900</name>
</gene>
<feature type="compositionally biased region" description="Polar residues" evidence="6">
    <location>
        <begin position="83"/>
        <end position="100"/>
    </location>
</feature>
<evidence type="ECO:0008006" key="11">
    <source>
        <dbReference type="Google" id="ProtNLM"/>
    </source>
</evidence>
<evidence type="ECO:0000313" key="9">
    <source>
        <dbReference type="EMBL" id="QLL78339.1"/>
    </source>
</evidence>